<proteinExistence type="predicted"/>
<keyword evidence="1" id="KW-0812">Transmembrane</keyword>
<reference evidence="2" key="1">
    <citation type="journal article" date="2014" name="Front. Microbiol.">
        <title>High frequency of phylogenetically diverse reductive dehalogenase-homologous genes in deep subseafloor sedimentary metagenomes.</title>
        <authorList>
            <person name="Kawai M."/>
            <person name="Futagami T."/>
            <person name="Toyoda A."/>
            <person name="Takaki Y."/>
            <person name="Nishi S."/>
            <person name="Hori S."/>
            <person name="Arai W."/>
            <person name="Tsubouchi T."/>
            <person name="Morono Y."/>
            <person name="Uchiyama I."/>
            <person name="Ito T."/>
            <person name="Fujiyama A."/>
            <person name="Inagaki F."/>
            <person name="Takami H."/>
        </authorList>
    </citation>
    <scope>NUCLEOTIDE SEQUENCE</scope>
    <source>
        <strain evidence="2">Expedition CK06-06</strain>
    </source>
</reference>
<keyword evidence="1" id="KW-1133">Transmembrane helix</keyword>
<gene>
    <name evidence="2" type="ORF">S01H4_22448</name>
</gene>
<protein>
    <submittedName>
        <fullName evidence="2">Uncharacterized protein</fullName>
    </submittedName>
</protein>
<feature type="transmembrane region" description="Helical" evidence="1">
    <location>
        <begin position="285"/>
        <end position="306"/>
    </location>
</feature>
<name>X1AWP6_9ZZZZ</name>
<feature type="non-terminal residue" evidence="2">
    <location>
        <position position="1"/>
    </location>
</feature>
<accession>X1AWP6</accession>
<comment type="caution">
    <text evidence="2">The sequence shown here is derived from an EMBL/GenBank/DDBJ whole genome shotgun (WGS) entry which is preliminary data.</text>
</comment>
<dbReference type="AlphaFoldDB" id="X1AWP6"/>
<sequence>WLSPGDTLIKTTDDSGTFMDFPGWPYYYYFGNGTAHVVGSSPEDFAEDIGYGTLATSVMWATNIFNTAAAFGKNYTNTLFFAPNDMVLNWSTTDGDDFAAECDTELENEFGLSGKGYDIDVEGIANGFTMIALNGTFGTNSQNLTITTTYDTDGIMQYHEFKYGDDILVEVSIVDSALPKITKSSSDITVDHDYTGLVLNWTATDAGAGEYAILMDGDAVVFPTPWVSGTEVSYAVPDGLAPGLEGTEYEFTINFGDSRPNRPNVASDTVTVFVRPAPVDKTMEIVIVIAVVVGFIAVLAVGVIFLGKRKR</sequence>
<dbReference type="EMBL" id="BART01010292">
    <property type="protein sequence ID" value="GAG87509.1"/>
    <property type="molecule type" value="Genomic_DNA"/>
</dbReference>
<keyword evidence="1" id="KW-0472">Membrane</keyword>
<organism evidence="2">
    <name type="scientific">marine sediment metagenome</name>
    <dbReference type="NCBI Taxonomy" id="412755"/>
    <lineage>
        <taxon>unclassified sequences</taxon>
        <taxon>metagenomes</taxon>
        <taxon>ecological metagenomes</taxon>
    </lineage>
</organism>
<evidence type="ECO:0000313" key="2">
    <source>
        <dbReference type="EMBL" id="GAG87509.1"/>
    </source>
</evidence>
<evidence type="ECO:0000256" key="1">
    <source>
        <dbReference type="SAM" id="Phobius"/>
    </source>
</evidence>